<dbReference type="InterPro" id="IPR024072">
    <property type="entry name" value="DHFR-like_dom_sf"/>
</dbReference>
<dbReference type="PANTHER" id="PTHR38011:SF7">
    <property type="entry name" value="2,5-DIAMINO-6-RIBOSYLAMINO-4(3H)-PYRIMIDINONE 5'-PHOSPHATE REDUCTASE"/>
    <property type="match status" value="1"/>
</dbReference>
<keyword evidence="2" id="KW-0521">NADP</keyword>
<gene>
    <name evidence="5" type="ORF">GCM10009839_11210</name>
</gene>
<reference evidence="5 6" key="1">
    <citation type="journal article" date="2019" name="Int. J. Syst. Evol. Microbiol.">
        <title>The Global Catalogue of Microorganisms (GCM) 10K type strain sequencing project: providing services to taxonomists for standard genome sequencing and annotation.</title>
        <authorList>
            <consortium name="The Broad Institute Genomics Platform"/>
            <consortium name="The Broad Institute Genome Sequencing Center for Infectious Disease"/>
            <person name="Wu L."/>
            <person name="Ma J."/>
        </authorList>
    </citation>
    <scope>NUCLEOTIDE SEQUENCE [LARGE SCALE GENOMIC DNA]</scope>
    <source>
        <strain evidence="5 6">JCM 16014</strain>
    </source>
</reference>
<comment type="pathway">
    <text evidence="1">Cofactor biosynthesis; riboflavin biosynthesis.</text>
</comment>
<dbReference type="Pfam" id="PF01872">
    <property type="entry name" value="RibD_C"/>
    <property type="match status" value="1"/>
</dbReference>
<dbReference type="EMBL" id="BAAAQN010000005">
    <property type="protein sequence ID" value="GAA2017201.1"/>
    <property type="molecule type" value="Genomic_DNA"/>
</dbReference>
<name>A0ABN2TRA6_9ACTN</name>
<evidence type="ECO:0000313" key="5">
    <source>
        <dbReference type="EMBL" id="GAA2017201.1"/>
    </source>
</evidence>
<accession>A0ABN2TRA6</accession>
<comment type="caution">
    <text evidence="5">The sequence shown here is derived from an EMBL/GenBank/DDBJ whole genome shotgun (WGS) entry which is preliminary data.</text>
</comment>
<feature type="domain" description="Bacterial bifunctional deaminase-reductase C-terminal" evidence="4">
    <location>
        <begin position="28"/>
        <end position="217"/>
    </location>
</feature>
<evidence type="ECO:0000256" key="1">
    <source>
        <dbReference type="ARBA" id="ARBA00005104"/>
    </source>
</evidence>
<keyword evidence="6" id="KW-1185">Reference proteome</keyword>
<evidence type="ECO:0000259" key="4">
    <source>
        <dbReference type="Pfam" id="PF01872"/>
    </source>
</evidence>
<dbReference type="Proteomes" id="UP001500751">
    <property type="component" value="Unassembled WGS sequence"/>
</dbReference>
<protein>
    <submittedName>
        <fullName evidence="5">Pyrimidine reductase family protein</fullName>
    </submittedName>
</protein>
<organism evidence="5 6">
    <name type="scientific">Catenulispora yoronensis</name>
    <dbReference type="NCBI Taxonomy" id="450799"/>
    <lineage>
        <taxon>Bacteria</taxon>
        <taxon>Bacillati</taxon>
        <taxon>Actinomycetota</taxon>
        <taxon>Actinomycetes</taxon>
        <taxon>Catenulisporales</taxon>
        <taxon>Catenulisporaceae</taxon>
        <taxon>Catenulispora</taxon>
    </lineage>
</organism>
<sequence>MYQLLPPSRRNRQVDLAEVYAYPAGARRWVRANMVTSVDGAATAAGKSEGISGEADKRIFGVLRALADVVLVGAGTVRAEHYRPTKVREQYQEARAAAGQAPTAAIAVVSGQLDLDWSLPLFSEPAVPTIVLTSEHAPEDRVQEATAAGVDVIAAGSGGVDLGLAVDRLAERGLGRILCEGGPHLLGHLAAAERLDELCLSVSPQLRGGDSMRILAGPDLTGGLPLILHTLLTEDGFLFSRYLVGTLSSATKGESDGGEG</sequence>
<evidence type="ECO:0000256" key="3">
    <source>
        <dbReference type="ARBA" id="ARBA00023002"/>
    </source>
</evidence>
<dbReference type="PANTHER" id="PTHR38011">
    <property type="entry name" value="DIHYDROFOLATE REDUCTASE FAMILY PROTEIN (AFU_ORTHOLOGUE AFUA_8G06820)"/>
    <property type="match status" value="1"/>
</dbReference>
<dbReference type="SUPFAM" id="SSF53597">
    <property type="entry name" value="Dihydrofolate reductase-like"/>
    <property type="match status" value="1"/>
</dbReference>
<evidence type="ECO:0000256" key="2">
    <source>
        <dbReference type="ARBA" id="ARBA00022857"/>
    </source>
</evidence>
<evidence type="ECO:0000313" key="6">
    <source>
        <dbReference type="Proteomes" id="UP001500751"/>
    </source>
</evidence>
<proteinExistence type="predicted"/>
<keyword evidence="3" id="KW-0560">Oxidoreductase</keyword>
<dbReference type="RefSeq" id="WP_344664410.1">
    <property type="nucleotide sequence ID" value="NZ_BAAAQN010000005.1"/>
</dbReference>
<dbReference type="InterPro" id="IPR002734">
    <property type="entry name" value="RibDG_C"/>
</dbReference>
<dbReference type="Gene3D" id="3.40.430.10">
    <property type="entry name" value="Dihydrofolate Reductase, subunit A"/>
    <property type="match status" value="1"/>
</dbReference>
<dbReference type="InterPro" id="IPR050765">
    <property type="entry name" value="Riboflavin_Biosynth_HTPR"/>
</dbReference>